<gene>
    <name evidence="1" type="ORF">NBZ79_05295</name>
</gene>
<dbReference type="RefSeq" id="WP_251936105.1">
    <property type="nucleotide sequence ID" value="NZ_CP098747.1"/>
</dbReference>
<proteinExistence type="predicted"/>
<dbReference type="PANTHER" id="PTHR33986:SF15">
    <property type="entry name" value="MITOCHONDRIAL FISSION PROTEIN ELM1"/>
    <property type="match status" value="1"/>
</dbReference>
<organism evidence="1 2">
    <name type="scientific">Sneathiella marina</name>
    <dbReference type="NCBI Taxonomy" id="2950108"/>
    <lineage>
        <taxon>Bacteria</taxon>
        <taxon>Pseudomonadati</taxon>
        <taxon>Pseudomonadota</taxon>
        <taxon>Alphaproteobacteria</taxon>
        <taxon>Sneathiellales</taxon>
        <taxon>Sneathiellaceae</taxon>
        <taxon>Sneathiella</taxon>
    </lineage>
</organism>
<protein>
    <submittedName>
        <fullName evidence="1">Mitochondrial fission ELM1 family protein</fullName>
    </submittedName>
</protein>
<name>A0ABY4W634_9PROT</name>
<sequence length="311" mass="34329">MTDGSAGMEVQCIGLAEALGLEYVVKRIQTKKPWRWFPPALWISPLSQLKPESDPINAPWPDILITCGRHSIPINMAIKKASGQKTFTIHIQTPNTNSANFDLVIVPEHDKLRGPNVLVAEGALGRITPELLKAEGDRLRSSIETLPRPIVTVLVGGSNKCYDLTPAVMSNLAKDLASLHDQTGCSFLVTTSRRTGHENETILAEALAKLPHQIWKGQGENPYFGFLDLASAIVVTADSINMVCEASSMGKPVYIFELSGGNQKFKHFHQRMQDMGYTRPFTGKLEQWSSTPLLETKRIASEVLKILSKRT</sequence>
<dbReference type="Pfam" id="PF06258">
    <property type="entry name" value="Mito_fiss_Elm1"/>
    <property type="match status" value="1"/>
</dbReference>
<dbReference type="EMBL" id="CP098747">
    <property type="protein sequence ID" value="USG62394.1"/>
    <property type="molecule type" value="Genomic_DNA"/>
</dbReference>
<dbReference type="PANTHER" id="PTHR33986">
    <property type="entry name" value="OS02G0535700 PROTEIN"/>
    <property type="match status" value="1"/>
</dbReference>
<accession>A0ABY4W634</accession>
<keyword evidence="2" id="KW-1185">Reference proteome</keyword>
<evidence type="ECO:0000313" key="2">
    <source>
        <dbReference type="Proteomes" id="UP001056291"/>
    </source>
</evidence>
<reference evidence="1" key="1">
    <citation type="submission" date="2022-06" db="EMBL/GenBank/DDBJ databases">
        <title>Sneathiella actinostolidae sp. nov., isolated from a sea anemonein the Western Pacific Ocean.</title>
        <authorList>
            <person name="Wei M.J."/>
        </authorList>
    </citation>
    <scope>NUCLEOTIDE SEQUENCE</scope>
    <source>
        <strain evidence="1">PHK-P5</strain>
    </source>
</reference>
<evidence type="ECO:0000313" key="1">
    <source>
        <dbReference type="EMBL" id="USG62394.1"/>
    </source>
</evidence>
<dbReference type="InterPro" id="IPR009367">
    <property type="entry name" value="Elm1-like"/>
</dbReference>
<dbReference type="Proteomes" id="UP001056291">
    <property type="component" value="Chromosome"/>
</dbReference>